<dbReference type="HOGENOM" id="CLU_014546_2_2_1"/>
<dbReference type="AlphaFoldDB" id="A0A0E0KH19"/>
<name>A0A0E0KH19_ORYPU</name>
<dbReference type="STRING" id="4537.A0A0E0KH19"/>
<dbReference type="PANTHER" id="PTHR31147:SF66">
    <property type="entry name" value="OS05G0315700 PROTEIN"/>
    <property type="match status" value="1"/>
</dbReference>
<evidence type="ECO:0000313" key="4">
    <source>
        <dbReference type="Proteomes" id="UP000026962"/>
    </source>
</evidence>
<dbReference type="Gene3D" id="3.30.559.10">
    <property type="entry name" value="Chloramphenicol acetyltransferase-like domain"/>
    <property type="match status" value="2"/>
</dbReference>
<evidence type="ECO:0000256" key="2">
    <source>
        <dbReference type="ARBA" id="ARBA00022679"/>
    </source>
</evidence>
<dbReference type="OMA" id="GMAHFIK"/>
<accession>A0A0E0KH19</accession>
<dbReference type="InterPro" id="IPR050898">
    <property type="entry name" value="Plant_acyltransferase"/>
</dbReference>
<dbReference type="EnsemblPlants" id="OPUNC03G25810.1">
    <property type="protein sequence ID" value="OPUNC03G25810.1"/>
    <property type="gene ID" value="OPUNC03G25810"/>
</dbReference>
<dbReference type="Proteomes" id="UP000026962">
    <property type="component" value="Chromosome 3"/>
</dbReference>
<dbReference type="InterPro" id="IPR023213">
    <property type="entry name" value="CAT-like_dom_sf"/>
</dbReference>
<organism evidence="3">
    <name type="scientific">Oryza punctata</name>
    <name type="common">Red rice</name>
    <dbReference type="NCBI Taxonomy" id="4537"/>
    <lineage>
        <taxon>Eukaryota</taxon>
        <taxon>Viridiplantae</taxon>
        <taxon>Streptophyta</taxon>
        <taxon>Embryophyta</taxon>
        <taxon>Tracheophyta</taxon>
        <taxon>Spermatophyta</taxon>
        <taxon>Magnoliopsida</taxon>
        <taxon>Liliopsida</taxon>
        <taxon>Poales</taxon>
        <taxon>Poaceae</taxon>
        <taxon>BOP clade</taxon>
        <taxon>Oryzoideae</taxon>
        <taxon>Oryzeae</taxon>
        <taxon>Oryzinae</taxon>
        <taxon>Oryza</taxon>
    </lineage>
</organism>
<dbReference type="GO" id="GO:0050734">
    <property type="term" value="F:hydroxycinnamoyltransferase activity"/>
    <property type="evidence" value="ECO:0007669"/>
    <property type="project" value="UniProtKB-ARBA"/>
</dbReference>
<dbReference type="Pfam" id="PF02458">
    <property type="entry name" value="Transferase"/>
    <property type="match status" value="1"/>
</dbReference>
<evidence type="ECO:0008006" key="5">
    <source>
        <dbReference type="Google" id="ProtNLM"/>
    </source>
</evidence>
<proteinExistence type="inferred from homology"/>
<protein>
    <recommendedName>
        <fullName evidence="5">Transferase family protein</fullName>
    </recommendedName>
</protein>
<keyword evidence="2" id="KW-0808">Transferase</keyword>
<reference evidence="3" key="1">
    <citation type="submission" date="2015-04" db="UniProtKB">
        <authorList>
            <consortium name="EnsemblPlants"/>
        </authorList>
    </citation>
    <scope>IDENTIFICATION</scope>
</reference>
<sequence length="456" mass="50812">MVKFTAHRGKPELVAPARATPNERKHLSDIDNQHSLRFYATAVEFFQLCTFDGYKPHDPAKAIRSALAEALVHYYPVAGRLRELPQGKLVVDCTAEGVVFVEAYADVRLEELGNPLLPPYPCVEEFLCDPGDTKVVVGKPLLFLQVTRLKCGGFVIGLHMCHNISDGFGMAHFIKAVGDIARGEALPIISPLWNREMLTMCYPPQITHTHLEYEPLRDGDPANDIMQYTLPDAMVGQYFLFGSTEISAMRRHVPVHLRQSYTTFELIAAAVWKCRTVALGYSLDQHVRLMFTLNSRGKWKRNPPIPQGYYGCCLVFPVAETIVADLCGNPLGYALDLVRKAKLKVTDEYVKSTVDFLASRKSPSLVVDRTYIVSDITSVGDDMIDFGWGKRMGGGIPMAGDIMSKLISYFTKCKNADGEDCVVVPMYLPSIAMDRFTAEISVWSMKHGTKFIVSAL</sequence>
<dbReference type="eggNOG" id="ENOG502QUSI">
    <property type="taxonomic scope" value="Eukaryota"/>
</dbReference>
<dbReference type="Gramene" id="OPUNC03G25810.1">
    <property type="protein sequence ID" value="OPUNC03G25810.1"/>
    <property type="gene ID" value="OPUNC03G25810"/>
</dbReference>
<keyword evidence="4" id="KW-1185">Reference proteome</keyword>
<comment type="similarity">
    <text evidence="1">Belongs to the plant acyltransferase family.</text>
</comment>
<dbReference type="PANTHER" id="PTHR31147">
    <property type="entry name" value="ACYL TRANSFERASE 4"/>
    <property type="match status" value="1"/>
</dbReference>
<reference evidence="3" key="2">
    <citation type="submission" date="2018-05" db="EMBL/GenBank/DDBJ databases">
        <title>OpunRS2 (Oryza punctata Reference Sequence Version 2).</title>
        <authorList>
            <person name="Zhang J."/>
            <person name="Kudrna D."/>
            <person name="Lee S."/>
            <person name="Talag J."/>
            <person name="Welchert J."/>
            <person name="Wing R.A."/>
        </authorList>
    </citation>
    <scope>NUCLEOTIDE SEQUENCE [LARGE SCALE GENOMIC DNA]</scope>
</reference>
<evidence type="ECO:0000256" key="1">
    <source>
        <dbReference type="ARBA" id="ARBA00009861"/>
    </source>
</evidence>
<evidence type="ECO:0000313" key="3">
    <source>
        <dbReference type="EnsemblPlants" id="OPUNC03G25810.1"/>
    </source>
</evidence>